<name>A0A1B7JWG3_9GAMM</name>
<evidence type="ECO:0000313" key="7">
    <source>
        <dbReference type="Proteomes" id="UP000078224"/>
    </source>
</evidence>
<dbReference type="Pfam" id="PF03466">
    <property type="entry name" value="LysR_substrate"/>
    <property type="match status" value="1"/>
</dbReference>
<evidence type="ECO:0000256" key="3">
    <source>
        <dbReference type="ARBA" id="ARBA00023125"/>
    </source>
</evidence>
<dbReference type="EMBL" id="LXEW01000024">
    <property type="protein sequence ID" value="OAT52212.1"/>
    <property type="molecule type" value="Genomic_DNA"/>
</dbReference>
<dbReference type="OrthoDB" id="9067838at2"/>
<dbReference type="InterPro" id="IPR036388">
    <property type="entry name" value="WH-like_DNA-bd_sf"/>
</dbReference>
<dbReference type="PANTHER" id="PTHR30346:SF17">
    <property type="entry name" value="LYSR FAMILY TRANSCRIPTIONAL REGULATOR"/>
    <property type="match status" value="1"/>
</dbReference>
<evidence type="ECO:0000256" key="2">
    <source>
        <dbReference type="ARBA" id="ARBA00023015"/>
    </source>
</evidence>
<dbReference type="GO" id="GO:0003700">
    <property type="term" value="F:DNA-binding transcription factor activity"/>
    <property type="evidence" value="ECO:0007669"/>
    <property type="project" value="InterPro"/>
</dbReference>
<dbReference type="SUPFAM" id="SSF53850">
    <property type="entry name" value="Periplasmic binding protein-like II"/>
    <property type="match status" value="1"/>
</dbReference>
<keyword evidence="2" id="KW-0805">Transcription regulation</keyword>
<gene>
    <name evidence="6" type="ORF">M998_1626</name>
</gene>
<feature type="domain" description="HTH lysR-type" evidence="5">
    <location>
        <begin position="1"/>
        <end position="58"/>
    </location>
</feature>
<comment type="caution">
    <text evidence="6">The sequence shown here is derived from an EMBL/GenBank/DDBJ whole genome shotgun (WGS) entry which is preliminary data.</text>
</comment>
<dbReference type="InterPro" id="IPR036390">
    <property type="entry name" value="WH_DNA-bd_sf"/>
</dbReference>
<evidence type="ECO:0000256" key="4">
    <source>
        <dbReference type="ARBA" id="ARBA00023163"/>
    </source>
</evidence>
<dbReference type="CDD" id="cd08414">
    <property type="entry name" value="PBP2_LTTR_aromatics_like"/>
    <property type="match status" value="1"/>
</dbReference>
<sequence length="301" mass="34063">MDTRLLRAFITLAETENYHEASLRLFITQPALTKQIKQLEKQLNLTLFERGRHGAKLTTKGQLLLPKATQLLTQTTGFLSYASELSEQLPQSLSVGFGISTFHEASFFVAQLRQQLEKINISLDDMPSSEMEKKLNLCQLDIAFIRRSNQQLPSNLISKALTSEVLALAVATKEIKNHTIADYLTQNPLLFLRKERGPGLNEQINRLLNQMNISVKPAQEANDIQTLIALVAAGVGISLVPYSARLISREDVTFIPINNIPEAMWHIDVIWLASLPQEWQKLIPKLIQETQQHFAKDRENE</sequence>
<dbReference type="SUPFAM" id="SSF46785">
    <property type="entry name" value="Winged helix' DNA-binding domain"/>
    <property type="match status" value="1"/>
</dbReference>
<dbReference type="PROSITE" id="PS50931">
    <property type="entry name" value="HTH_LYSR"/>
    <property type="match status" value="1"/>
</dbReference>
<accession>A0A1B7JWG3</accession>
<dbReference type="AlphaFoldDB" id="A0A1B7JWG3"/>
<evidence type="ECO:0000313" key="6">
    <source>
        <dbReference type="EMBL" id="OAT52212.1"/>
    </source>
</evidence>
<dbReference type="InterPro" id="IPR000847">
    <property type="entry name" value="LysR_HTH_N"/>
</dbReference>
<protein>
    <submittedName>
        <fullName evidence="6">LysR family transcriptional regulator</fullName>
    </submittedName>
</protein>
<dbReference type="PATRIC" id="fig|1354272.4.peg.1654"/>
<organism evidence="6 7">
    <name type="scientific">Providencia heimbachae ATCC 35613</name>
    <dbReference type="NCBI Taxonomy" id="1354272"/>
    <lineage>
        <taxon>Bacteria</taxon>
        <taxon>Pseudomonadati</taxon>
        <taxon>Pseudomonadota</taxon>
        <taxon>Gammaproteobacteria</taxon>
        <taxon>Enterobacterales</taxon>
        <taxon>Morganellaceae</taxon>
        <taxon>Providencia</taxon>
    </lineage>
</organism>
<dbReference type="GO" id="GO:0003677">
    <property type="term" value="F:DNA binding"/>
    <property type="evidence" value="ECO:0007669"/>
    <property type="project" value="UniProtKB-KW"/>
</dbReference>
<evidence type="ECO:0000259" key="5">
    <source>
        <dbReference type="PROSITE" id="PS50931"/>
    </source>
</evidence>
<dbReference type="Gene3D" id="1.10.10.10">
    <property type="entry name" value="Winged helix-like DNA-binding domain superfamily/Winged helix DNA-binding domain"/>
    <property type="match status" value="1"/>
</dbReference>
<dbReference type="FunFam" id="1.10.10.10:FF:000001">
    <property type="entry name" value="LysR family transcriptional regulator"/>
    <property type="match status" value="1"/>
</dbReference>
<dbReference type="Pfam" id="PF00126">
    <property type="entry name" value="HTH_1"/>
    <property type="match status" value="1"/>
</dbReference>
<keyword evidence="4" id="KW-0804">Transcription</keyword>
<reference evidence="6 7" key="1">
    <citation type="submission" date="2016-04" db="EMBL/GenBank/DDBJ databases">
        <title>ATOL: Assembling a taxonomically balanced genome-scale reconstruction of the evolutionary history of the Enterobacteriaceae.</title>
        <authorList>
            <person name="Plunkett G.III."/>
            <person name="Neeno-Eckwall E.C."/>
            <person name="Glasner J.D."/>
            <person name="Perna N.T."/>
        </authorList>
    </citation>
    <scope>NUCLEOTIDE SEQUENCE [LARGE SCALE GENOMIC DNA]</scope>
    <source>
        <strain evidence="6 7">ATCC 35613</strain>
    </source>
</reference>
<dbReference type="Proteomes" id="UP000078224">
    <property type="component" value="Unassembled WGS sequence"/>
</dbReference>
<dbReference type="RefSeq" id="WP_068908351.1">
    <property type="nucleotide sequence ID" value="NZ_LXEW01000024.1"/>
</dbReference>
<proteinExistence type="inferred from homology"/>
<comment type="similarity">
    <text evidence="1">Belongs to the LysR transcriptional regulatory family.</text>
</comment>
<dbReference type="PRINTS" id="PR00039">
    <property type="entry name" value="HTHLYSR"/>
</dbReference>
<evidence type="ECO:0000256" key="1">
    <source>
        <dbReference type="ARBA" id="ARBA00009437"/>
    </source>
</evidence>
<dbReference type="PANTHER" id="PTHR30346">
    <property type="entry name" value="TRANSCRIPTIONAL DUAL REGULATOR HCAR-RELATED"/>
    <property type="match status" value="1"/>
</dbReference>
<keyword evidence="3" id="KW-0238">DNA-binding</keyword>
<dbReference type="GO" id="GO:0032993">
    <property type="term" value="C:protein-DNA complex"/>
    <property type="evidence" value="ECO:0007669"/>
    <property type="project" value="TreeGrafter"/>
</dbReference>
<dbReference type="Gene3D" id="3.40.190.10">
    <property type="entry name" value="Periplasmic binding protein-like II"/>
    <property type="match status" value="2"/>
</dbReference>
<dbReference type="InterPro" id="IPR005119">
    <property type="entry name" value="LysR_subst-bd"/>
</dbReference>
<keyword evidence="7" id="KW-1185">Reference proteome</keyword>